<accession>A0A4Q7M938</accession>
<feature type="transmembrane region" description="Helical" evidence="13">
    <location>
        <begin position="45"/>
        <end position="63"/>
    </location>
</feature>
<dbReference type="NCBIfam" id="TIGR04265">
    <property type="entry name" value="bac_cardiolipin"/>
    <property type="match status" value="1"/>
</dbReference>
<evidence type="ECO:0000256" key="7">
    <source>
        <dbReference type="ARBA" id="ARBA00022989"/>
    </source>
</evidence>
<evidence type="ECO:0000256" key="3">
    <source>
        <dbReference type="ARBA" id="ARBA00022516"/>
    </source>
</evidence>
<evidence type="ECO:0000256" key="8">
    <source>
        <dbReference type="ARBA" id="ARBA00023098"/>
    </source>
</evidence>
<evidence type="ECO:0000259" key="14">
    <source>
        <dbReference type="PROSITE" id="PS50035"/>
    </source>
</evidence>
<dbReference type="Gene3D" id="3.30.870.10">
    <property type="entry name" value="Endonuclease Chain A"/>
    <property type="match status" value="2"/>
</dbReference>
<keyword evidence="5 13" id="KW-0812">Transmembrane</keyword>
<evidence type="ECO:0000256" key="6">
    <source>
        <dbReference type="ARBA" id="ARBA00022737"/>
    </source>
</evidence>
<dbReference type="PROSITE" id="PS50035">
    <property type="entry name" value="PLD"/>
    <property type="match status" value="2"/>
</dbReference>
<dbReference type="EMBL" id="SGWY01000003">
    <property type="protein sequence ID" value="RZS64334.1"/>
    <property type="molecule type" value="Genomic_DNA"/>
</dbReference>
<dbReference type="InterPro" id="IPR001736">
    <property type="entry name" value="PLipase_D/transphosphatidylase"/>
</dbReference>
<protein>
    <recommendedName>
        <fullName evidence="12">Cardiolipin synthase</fullName>
        <ecNumber evidence="12">2.7.8.-</ecNumber>
    </recommendedName>
</protein>
<dbReference type="CDD" id="cd09158">
    <property type="entry name" value="PLDc_EcCLS_like_2"/>
    <property type="match status" value="1"/>
</dbReference>
<keyword evidence="16" id="KW-1185">Reference proteome</keyword>
<dbReference type="PANTHER" id="PTHR21248">
    <property type="entry name" value="CARDIOLIPIN SYNTHASE"/>
    <property type="match status" value="1"/>
</dbReference>
<dbReference type="GO" id="GO:0008808">
    <property type="term" value="F:cardiolipin synthase activity"/>
    <property type="evidence" value="ECO:0007669"/>
    <property type="project" value="UniProtKB-UniRule"/>
</dbReference>
<feature type="domain" description="PLD phosphodiesterase" evidence="14">
    <location>
        <begin position="223"/>
        <end position="250"/>
    </location>
</feature>
<dbReference type="InterPro" id="IPR025202">
    <property type="entry name" value="PLD-like_dom"/>
</dbReference>
<proteinExistence type="predicted"/>
<sequence>MTIDITTTQVTALVAAAIILIDIIIRVIAIIVVPRNRRPTAGMAWLLAIFFFPVVGALIFLLIGNPKLSKARQAKQAEVDEYIRESTHGIERASESSTWPEWFAGVVRLNRNLGAMPLIGSNSASLIGDYEGSLRDMTDAIRSAQRYVHAEFYILAYDRTTAPLFDALGDAVSRGVEVRVMMDHIASLRVKGYRKTLKRLSRMGVRWQLMLPVQPFRGRYQRPDLRNHRKILVVDGEIGFMGSQNIIDRSYNKRSNIRRGLKWKELVARVEGPIVSGLEAIFATDWYLETGEPPMREIVPLGQESEAQNLDCQVVPSGPGYTNENNLKLFLALLYAAEERIILTSPYFVPDEAMLRAISGATQRGVHVELFVSEIGDQALVYHAQRSYYEALLRAGVRIWLYQAPYILHSKHFTIDDDVAVIGSSNMDIRSFELNMEVSLLVRGASFVREMRAVEDGYRRDSRELTLDEWMTQPLRSTVLDNLARLTSALQ</sequence>
<keyword evidence="3" id="KW-0444">Lipid biosynthesis</keyword>
<dbReference type="RefSeq" id="WP_130353579.1">
    <property type="nucleotide sequence ID" value="NZ_SGWY01000003.1"/>
</dbReference>
<reference evidence="15 16" key="1">
    <citation type="submission" date="2019-02" db="EMBL/GenBank/DDBJ databases">
        <title>Genomic Encyclopedia of Type Strains, Phase IV (KMG-IV): sequencing the most valuable type-strain genomes for metagenomic binning, comparative biology and taxonomic classification.</title>
        <authorList>
            <person name="Goeker M."/>
        </authorList>
    </citation>
    <scope>NUCLEOTIDE SEQUENCE [LARGE SCALE GENOMIC DNA]</scope>
    <source>
        <strain evidence="15 16">DSM 43045</strain>
    </source>
</reference>
<keyword evidence="7 13" id="KW-1133">Transmembrane helix</keyword>
<evidence type="ECO:0000256" key="12">
    <source>
        <dbReference type="NCBIfam" id="TIGR04265"/>
    </source>
</evidence>
<name>A0A4Q7M938_9MICO</name>
<evidence type="ECO:0000256" key="11">
    <source>
        <dbReference type="ARBA" id="ARBA00023264"/>
    </source>
</evidence>
<evidence type="ECO:0000313" key="16">
    <source>
        <dbReference type="Proteomes" id="UP000293289"/>
    </source>
</evidence>
<dbReference type="PANTHER" id="PTHR21248:SF22">
    <property type="entry name" value="PHOSPHOLIPASE D"/>
    <property type="match status" value="1"/>
</dbReference>
<keyword evidence="4" id="KW-0808">Transferase</keyword>
<evidence type="ECO:0000256" key="1">
    <source>
        <dbReference type="ARBA" id="ARBA00004651"/>
    </source>
</evidence>
<evidence type="ECO:0000256" key="4">
    <source>
        <dbReference type="ARBA" id="ARBA00022679"/>
    </source>
</evidence>
<evidence type="ECO:0000256" key="5">
    <source>
        <dbReference type="ARBA" id="ARBA00022692"/>
    </source>
</evidence>
<dbReference type="AlphaFoldDB" id="A0A4Q7M938"/>
<feature type="domain" description="PLD phosphodiesterase" evidence="14">
    <location>
        <begin position="404"/>
        <end position="431"/>
    </location>
</feature>
<evidence type="ECO:0000256" key="2">
    <source>
        <dbReference type="ARBA" id="ARBA00022475"/>
    </source>
</evidence>
<keyword evidence="2" id="KW-1003">Cell membrane</keyword>
<dbReference type="Pfam" id="PF13091">
    <property type="entry name" value="PLDc_2"/>
    <property type="match status" value="2"/>
</dbReference>
<dbReference type="EC" id="2.7.8.-" evidence="12"/>
<gene>
    <name evidence="15" type="ORF">EV187_2715</name>
</gene>
<dbReference type="Pfam" id="PF13396">
    <property type="entry name" value="PLDc_N"/>
    <property type="match status" value="1"/>
</dbReference>
<evidence type="ECO:0000313" key="15">
    <source>
        <dbReference type="EMBL" id="RZS64334.1"/>
    </source>
</evidence>
<dbReference type="InterPro" id="IPR027379">
    <property type="entry name" value="CLS_N"/>
</dbReference>
<dbReference type="GO" id="GO:0005886">
    <property type="term" value="C:plasma membrane"/>
    <property type="evidence" value="ECO:0007669"/>
    <property type="project" value="UniProtKB-SubCell"/>
</dbReference>
<comment type="caution">
    <text evidence="15">The sequence shown here is derived from an EMBL/GenBank/DDBJ whole genome shotgun (WGS) entry which is preliminary data.</text>
</comment>
<dbReference type="SUPFAM" id="SSF56024">
    <property type="entry name" value="Phospholipase D/nuclease"/>
    <property type="match status" value="2"/>
</dbReference>
<organism evidence="15 16">
    <name type="scientific">Agromyces ramosus</name>
    <dbReference type="NCBI Taxonomy" id="33879"/>
    <lineage>
        <taxon>Bacteria</taxon>
        <taxon>Bacillati</taxon>
        <taxon>Actinomycetota</taxon>
        <taxon>Actinomycetes</taxon>
        <taxon>Micrococcales</taxon>
        <taxon>Microbacteriaceae</taxon>
        <taxon>Agromyces</taxon>
    </lineage>
</organism>
<keyword evidence="9 13" id="KW-0472">Membrane</keyword>
<keyword evidence="10" id="KW-0594">Phospholipid biosynthesis</keyword>
<keyword evidence="11" id="KW-1208">Phospholipid metabolism</keyword>
<feature type="transmembrane region" description="Helical" evidence="13">
    <location>
        <begin position="12"/>
        <end position="33"/>
    </location>
</feature>
<dbReference type="InterPro" id="IPR022924">
    <property type="entry name" value="Cardiolipin_synthase"/>
</dbReference>
<comment type="subcellular location">
    <subcellularLocation>
        <location evidence="1">Cell membrane</location>
        <topology evidence="1">Multi-pass membrane protein</topology>
    </subcellularLocation>
</comment>
<dbReference type="GO" id="GO:0032049">
    <property type="term" value="P:cardiolipin biosynthetic process"/>
    <property type="evidence" value="ECO:0007669"/>
    <property type="project" value="UniProtKB-UniRule"/>
</dbReference>
<keyword evidence="8" id="KW-0443">Lipid metabolism</keyword>
<evidence type="ECO:0000256" key="9">
    <source>
        <dbReference type="ARBA" id="ARBA00023136"/>
    </source>
</evidence>
<dbReference type="Proteomes" id="UP000293289">
    <property type="component" value="Unassembled WGS sequence"/>
</dbReference>
<keyword evidence="6" id="KW-0677">Repeat</keyword>
<evidence type="ECO:0000256" key="13">
    <source>
        <dbReference type="SAM" id="Phobius"/>
    </source>
</evidence>
<evidence type="ECO:0000256" key="10">
    <source>
        <dbReference type="ARBA" id="ARBA00023209"/>
    </source>
</evidence>
<dbReference type="SMART" id="SM00155">
    <property type="entry name" value="PLDc"/>
    <property type="match status" value="2"/>
</dbReference>
<dbReference type="OrthoDB" id="9762009at2"/>